<sequence length="54" mass="5594">MSRPRRVLAWCAGFAPVVAVLLAGRRSLAGRVAEAAERAAPPAAARAATAPRRV</sequence>
<reference evidence="1 2" key="1">
    <citation type="journal article" date="2019" name="Int. J. Syst. Evol. Microbiol.">
        <title>The Global Catalogue of Microorganisms (GCM) 10K type strain sequencing project: providing services to taxonomists for standard genome sequencing and annotation.</title>
        <authorList>
            <consortium name="The Broad Institute Genomics Platform"/>
            <consortium name="The Broad Institute Genome Sequencing Center for Infectious Disease"/>
            <person name="Wu L."/>
            <person name="Ma J."/>
        </authorList>
    </citation>
    <scope>NUCLEOTIDE SEQUENCE [LARGE SCALE GENOMIC DNA]</scope>
    <source>
        <strain evidence="1 2">JCM 6922</strain>
    </source>
</reference>
<keyword evidence="2" id="KW-1185">Reference proteome</keyword>
<gene>
    <name evidence="1" type="ORF">GCM10010421_38290</name>
</gene>
<comment type="caution">
    <text evidence="1">The sequence shown here is derived from an EMBL/GenBank/DDBJ whole genome shotgun (WGS) entry which is preliminary data.</text>
</comment>
<protein>
    <recommendedName>
        <fullName evidence="3">Secreted protein</fullName>
    </recommendedName>
</protein>
<dbReference type="Proteomes" id="UP001500460">
    <property type="component" value="Unassembled WGS sequence"/>
</dbReference>
<evidence type="ECO:0000313" key="1">
    <source>
        <dbReference type="EMBL" id="GAA2443565.1"/>
    </source>
</evidence>
<name>A0ABN3JXQ3_9ACTN</name>
<dbReference type="RefSeq" id="WP_344605011.1">
    <property type="nucleotide sequence ID" value="NZ_BAAATK010000024.1"/>
</dbReference>
<accession>A0ABN3JXQ3</accession>
<proteinExistence type="predicted"/>
<evidence type="ECO:0008006" key="3">
    <source>
        <dbReference type="Google" id="ProtNLM"/>
    </source>
</evidence>
<dbReference type="EMBL" id="BAAATK010000024">
    <property type="protein sequence ID" value="GAA2443565.1"/>
    <property type="molecule type" value="Genomic_DNA"/>
</dbReference>
<organism evidence="1 2">
    <name type="scientific">Streptomyces glaucus</name>
    <dbReference type="NCBI Taxonomy" id="284029"/>
    <lineage>
        <taxon>Bacteria</taxon>
        <taxon>Bacillati</taxon>
        <taxon>Actinomycetota</taxon>
        <taxon>Actinomycetes</taxon>
        <taxon>Kitasatosporales</taxon>
        <taxon>Streptomycetaceae</taxon>
        <taxon>Streptomyces</taxon>
    </lineage>
</organism>
<evidence type="ECO:0000313" key="2">
    <source>
        <dbReference type="Proteomes" id="UP001500460"/>
    </source>
</evidence>